<protein>
    <recommendedName>
        <fullName evidence="3">Secreted protein</fullName>
    </recommendedName>
</protein>
<evidence type="ECO:0008006" key="3">
    <source>
        <dbReference type="Google" id="ProtNLM"/>
    </source>
</evidence>
<evidence type="ECO:0000313" key="2">
    <source>
        <dbReference type="Proteomes" id="UP001609219"/>
    </source>
</evidence>
<comment type="caution">
    <text evidence="1">The sequence shown here is derived from an EMBL/GenBank/DDBJ whole genome shotgun (WGS) entry which is preliminary data.</text>
</comment>
<name>A0ABW7K245_9NOCA</name>
<dbReference type="Proteomes" id="UP001609219">
    <property type="component" value="Unassembled WGS sequence"/>
</dbReference>
<organism evidence="1 2">
    <name type="scientific">Antrihabitans spumae</name>
    <dbReference type="NCBI Taxonomy" id="3373370"/>
    <lineage>
        <taxon>Bacteria</taxon>
        <taxon>Bacillati</taxon>
        <taxon>Actinomycetota</taxon>
        <taxon>Actinomycetes</taxon>
        <taxon>Mycobacteriales</taxon>
        <taxon>Nocardiaceae</taxon>
        <taxon>Antrihabitans</taxon>
    </lineage>
</organism>
<dbReference type="EMBL" id="JBIMSN010000025">
    <property type="protein sequence ID" value="MFH5228080.1"/>
    <property type="molecule type" value="Genomic_DNA"/>
</dbReference>
<reference evidence="1 2" key="1">
    <citation type="submission" date="2024-10" db="EMBL/GenBank/DDBJ databases">
        <authorList>
            <person name="Riesco R."/>
        </authorList>
    </citation>
    <scope>NUCLEOTIDE SEQUENCE [LARGE SCALE GENOMIC DNA]</scope>
    <source>
        <strain evidence="1 2">NCIMB 15450</strain>
    </source>
</reference>
<evidence type="ECO:0000313" key="1">
    <source>
        <dbReference type="EMBL" id="MFH5228080.1"/>
    </source>
</evidence>
<proteinExistence type="predicted"/>
<dbReference type="RefSeq" id="WP_395127627.1">
    <property type="nucleotide sequence ID" value="NZ_JBIMSN010000025.1"/>
</dbReference>
<accession>A0ABW7K245</accession>
<gene>
    <name evidence="1" type="ORF">ACHIRB_05690</name>
</gene>
<sequence length="92" mass="9166">MSVSTSIVRRVLVVSVIVVVTVCALFCQRLPATFAAAGIPMEMGSTATEVGSTAAALARIPVVDTGVPVVTSEAHESMDCGGIAGGSACESP</sequence>
<keyword evidence="2" id="KW-1185">Reference proteome</keyword>